<dbReference type="OrthoDB" id="272049at2"/>
<reference evidence="4" key="1">
    <citation type="submission" date="2017-06" db="EMBL/GenBank/DDBJ databases">
        <authorList>
            <person name="Varghese N."/>
            <person name="Submissions S."/>
        </authorList>
    </citation>
    <scope>NUCLEOTIDE SEQUENCE [LARGE SCALE GENOMIC DNA]</scope>
    <source>
        <strain evidence="4">MWH-VicM1</strain>
    </source>
</reference>
<protein>
    <submittedName>
        <fullName evidence="3">Maltose O-acetyltransferase</fullName>
    </submittedName>
</protein>
<organism evidence="3 4">
    <name type="scientific">Polynucleobacter victoriensis</name>
    <dbReference type="NCBI Taxonomy" id="2049319"/>
    <lineage>
        <taxon>Bacteria</taxon>
        <taxon>Pseudomonadati</taxon>
        <taxon>Pseudomonadota</taxon>
        <taxon>Betaproteobacteria</taxon>
        <taxon>Burkholderiales</taxon>
        <taxon>Burkholderiaceae</taxon>
        <taxon>Polynucleobacter</taxon>
    </lineage>
</organism>
<keyword evidence="2 3" id="KW-0808">Transferase</keyword>
<dbReference type="InterPro" id="IPR001451">
    <property type="entry name" value="Hexapep"/>
</dbReference>
<sequence>MFVYKKLLNIPIGKQSIIWAGNKFNDVSSLSIADNVIIGPNNVFLIRGGLKIGNNVNVSGFSFFISQAHDVNDPMGHTSLSEIVIKDDAWVATNSTILPGVTIGKGAVVCAGAVVTKSVDDYAVVAGNPAVKIKERCPRIDYRLNDVSGIKWL</sequence>
<dbReference type="SUPFAM" id="SSF51161">
    <property type="entry name" value="Trimeric LpxA-like enzymes"/>
    <property type="match status" value="1"/>
</dbReference>
<keyword evidence="4" id="KW-1185">Reference proteome</keyword>
<evidence type="ECO:0000256" key="1">
    <source>
        <dbReference type="ARBA" id="ARBA00007274"/>
    </source>
</evidence>
<dbReference type="AlphaFoldDB" id="A0A212T844"/>
<dbReference type="InterPro" id="IPR051159">
    <property type="entry name" value="Hexapeptide_acetyltransf"/>
</dbReference>
<dbReference type="GO" id="GO:0008374">
    <property type="term" value="F:O-acyltransferase activity"/>
    <property type="evidence" value="ECO:0007669"/>
    <property type="project" value="TreeGrafter"/>
</dbReference>
<evidence type="ECO:0000313" key="4">
    <source>
        <dbReference type="Proteomes" id="UP000197215"/>
    </source>
</evidence>
<comment type="similarity">
    <text evidence="1">Belongs to the transferase hexapeptide repeat family.</text>
</comment>
<gene>
    <name evidence="3" type="ORF">SAMN06295916_0624</name>
</gene>
<dbReference type="Proteomes" id="UP000197215">
    <property type="component" value="Unassembled WGS sequence"/>
</dbReference>
<dbReference type="PANTHER" id="PTHR23416">
    <property type="entry name" value="SIALIC ACID SYNTHASE-RELATED"/>
    <property type="match status" value="1"/>
</dbReference>
<dbReference type="PANTHER" id="PTHR23416:SF23">
    <property type="entry name" value="ACETYLTRANSFERASE C18B11.09C-RELATED"/>
    <property type="match status" value="1"/>
</dbReference>
<dbReference type="InterPro" id="IPR011004">
    <property type="entry name" value="Trimer_LpxA-like_sf"/>
</dbReference>
<proteinExistence type="inferred from homology"/>
<dbReference type="EMBL" id="FYEX01000001">
    <property type="protein sequence ID" value="SNC62175.1"/>
    <property type="molecule type" value="Genomic_DNA"/>
</dbReference>
<accession>A0A212T844</accession>
<dbReference type="GO" id="GO:0005829">
    <property type="term" value="C:cytosol"/>
    <property type="evidence" value="ECO:0007669"/>
    <property type="project" value="TreeGrafter"/>
</dbReference>
<dbReference type="Pfam" id="PF00132">
    <property type="entry name" value="Hexapep"/>
    <property type="match status" value="1"/>
</dbReference>
<name>A0A212T844_9BURK</name>
<evidence type="ECO:0000256" key="2">
    <source>
        <dbReference type="ARBA" id="ARBA00022679"/>
    </source>
</evidence>
<dbReference type="CDD" id="cd04647">
    <property type="entry name" value="LbH_MAT_like"/>
    <property type="match status" value="1"/>
</dbReference>
<evidence type="ECO:0000313" key="3">
    <source>
        <dbReference type="EMBL" id="SNC62175.1"/>
    </source>
</evidence>
<dbReference type="Gene3D" id="2.160.10.10">
    <property type="entry name" value="Hexapeptide repeat proteins"/>
    <property type="match status" value="1"/>
</dbReference>